<feature type="region of interest" description="Disordered" evidence="5">
    <location>
        <begin position="200"/>
        <end position="226"/>
    </location>
</feature>
<dbReference type="PANTHER" id="PTHR31744:SF220">
    <property type="entry name" value="LOW QUALITY PROTEIN: NAC DOMAIN-CONTAINING PROTEIN 90-LIKE"/>
    <property type="match status" value="1"/>
</dbReference>
<evidence type="ECO:0000313" key="8">
    <source>
        <dbReference type="Proteomes" id="UP001085076"/>
    </source>
</evidence>
<proteinExistence type="predicted"/>
<dbReference type="SUPFAM" id="SSF101941">
    <property type="entry name" value="NAC domain"/>
    <property type="match status" value="1"/>
</dbReference>
<evidence type="ECO:0000256" key="2">
    <source>
        <dbReference type="ARBA" id="ARBA00023125"/>
    </source>
</evidence>
<reference evidence="7" key="1">
    <citation type="submission" date="2021-03" db="EMBL/GenBank/DDBJ databases">
        <authorList>
            <person name="Li Z."/>
            <person name="Yang C."/>
        </authorList>
    </citation>
    <scope>NUCLEOTIDE SEQUENCE</scope>
    <source>
        <strain evidence="7">Dzin_1.0</strain>
        <tissue evidence="7">Leaf</tissue>
    </source>
</reference>
<keyword evidence="1" id="KW-0805">Transcription regulation</keyword>
<evidence type="ECO:0000259" key="6">
    <source>
        <dbReference type="PROSITE" id="PS51005"/>
    </source>
</evidence>
<comment type="caution">
    <text evidence="7">The sequence shown here is derived from an EMBL/GenBank/DDBJ whole genome shotgun (WGS) entry which is preliminary data.</text>
</comment>
<dbReference type="Gene3D" id="2.170.150.80">
    <property type="entry name" value="NAC domain"/>
    <property type="match status" value="1"/>
</dbReference>
<dbReference type="EMBL" id="JAGGNH010000005">
    <property type="protein sequence ID" value="KAJ0973393.1"/>
    <property type="molecule type" value="Genomic_DNA"/>
</dbReference>
<dbReference type="InterPro" id="IPR036093">
    <property type="entry name" value="NAC_dom_sf"/>
</dbReference>
<dbReference type="GO" id="GO:0003677">
    <property type="term" value="F:DNA binding"/>
    <property type="evidence" value="ECO:0007669"/>
    <property type="project" value="UniProtKB-KW"/>
</dbReference>
<dbReference type="GO" id="GO:0006355">
    <property type="term" value="P:regulation of DNA-templated transcription"/>
    <property type="evidence" value="ECO:0007669"/>
    <property type="project" value="InterPro"/>
</dbReference>
<reference evidence="7" key="2">
    <citation type="journal article" date="2022" name="Hortic Res">
        <title>The genome of Dioscorea zingiberensis sheds light on the biosynthesis, origin and evolution of the medicinally important diosgenin saponins.</title>
        <authorList>
            <person name="Li Y."/>
            <person name="Tan C."/>
            <person name="Li Z."/>
            <person name="Guo J."/>
            <person name="Li S."/>
            <person name="Chen X."/>
            <person name="Wang C."/>
            <person name="Dai X."/>
            <person name="Yang H."/>
            <person name="Song W."/>
            <person name="Hou L."/>
            <person name="Xu J."/>
            <person name="Tong Z."/>
            <person name="Xu A."/>
            <person name="Yuan X."/>
            <person name="Wang W."/>
            <person name="Yang Q."/>
            <person name="Chen L."/>
            <person name="Sun Z."/>
            <person name="Wang K."/>
            <person name="Pan B."/>
            <person name="Chen J."/>
            <person name="Bao Y."/>
            <person name="Liu F."/>
            <person name="Qi X."/>
            <person name="Gang D.R."/>
            <person name="Wen J."/>
            <person name="Li J."/>
        </authorList>
    </citation>
    <scope>NUCLEOTIDE SEQUENCE</scope>
    <source>
        <strain evidence="7">Dzin_1.0</strain>
    </source>
</reference>
<feature type="domain" description="NAC" evidence="6">
    <location>
        <begin position="7"/>
        <end position="169"/>
    </location>
</feature>
<gene>
    <name evidence="7" type="ORF">J5N97_021352</name>
</gene>
<evidence type="ECO:0000256" key="3">
    <source>
        <dbReference type="ARBA" id="ARBA00023163"/>
    </source>
</evidence>
<keyword evidence="3" id="KW-0804">Transcription</keyword>
<evidence type="ECO:0000256" key="5">
    <source>
        <dbReference type="SAM" id="MobiDB-lite"/>
    </source>
</evidence>
<name>A0A9D5CHH8_9LILI</name>
<dbReference type="AlphaFoldDB" id="A0A9D5CHH8"/>
<keyword evidence="2" id="KW-0238">DNA-binding</keyword>
<keyword evidence="8" id="KW-1185">Reference proteome</keyword>
<protein>
    <recommendedName>
        <fullName evidence="6">NAC domain-containing protein</fullName>
    </recommendedName>
</protein>
<keyword evidence="4" id="KW-0539">Nucleus</keyword>
<evidence type="ECO:0000256" key="1">
    <source>
        <dbReference type="ARBA" id="ARBA00023015"/>
    </source>
</evidence>
<dbReference type="OrthoDB" id="622307at2759"/>
<evidence type="ECO:0000313" key="7">
    <source>
        <dbReference type="EMBL" id="KAJ0973393.1"/>
    </source>
</evidence>
<dbReference type="Proteomes" id="UP001085076">
    <property type="component" value="Miscellaneous, Linkage group lg05"/>
</dbReference>
<dbReference type="PROSITE" id="PS51005">
    <property type="entry name" value="NAC"/>
    <property type="match status" value="1"/>
</dbReference>
<accession>A0A9D5CHH8</accession>
<dbReference type="PANTHER" id="PTHR31744">
    <property type="entry name" value="PROTEIN CUP-SHAPED COTYLEDON 2-RELATED"/>
    <property type="match status" value="1"/>
</dbReference>
<dbReference type="Pfam" id="PF02365">
    <property type="entry name" value="NAM"/>
    <property type="match status" value="1"/>
</dbReference>
<organism evidence="7 8">
    <name type="scientific">Dioscorea zingiberensis</name>
    <dbReference type="NCBI Taxonomy" id="325984"/>
    <lineage>
        <taxon>Eukaryota</taxon>
        <taxon>Viridiplantae</taxon>
        <taxon>Streptophyta</taxon>
        <taxon>Embryophyta</taxon>
        <taxon>Tracheophyta</taxon>
        <taxon>Spermatophyta</taxon>
        <taxon>Magnoliopsida</taxon>
        <taxon>Liliopsida</taxon>
        <taxon>Dioscoreales</taxon>
        <taxon>Dioscoreaceae</taxon>
        <taxon>Dioscorea</taxon>
    </lineage>
</organism>
<sequence length="242" mass="27349">MMNNNSVPPGFRFYPTEQELVSFYLKNRLENTRVQDIERVIPPIDVYAFDPWQLPEMSGEYCILDSEQWFFFCPMQEREAQGGRPARTTPSGYWKATGSPSGVYANNRMIGVRKTMVFYQGRAPLGAKTKWKMNEYKYVEERDAAISSSASGRVCNLRNEFSLCRVYIKSGCLRAFDRRPVGPVRMGEASSSTVAPVMMAKRASSQGSSSSSEHQNNQTDAGTAATDVQMIEDIDLELLDWL</sequence>
<evidence type="ECO:0000256" key="4">
    <source>
        <dbReference type="ARBA" id="ARBA00023242"/>
    </source>
</evidence>
<dbReference type="InterPro" id="IPR003441">
    <property type="entry name" value="NAC-dom"/>
</dbReference>